<dbReference type="SUPFAM" id="SSF52743">
    <property type="entry name" value="Subtilisin-like"/>
    <property type="match status" value="1"/>
</dbReference>
<feature type="compositionally biased region" description="Basic and acidic residues" evidence="6">
    <location>
        <begin position="342"/>
        <end position="367"/>
    </location>
</feature>
<evidence type="ECO:0000313" key="8">
    <source>
        <dbReference type="EMBL" id="BFO21138.1"/>
    </source>
</evidence>
<evidence type="ECO:0000256" key="3">
    <source>
        <dbReference type="ARBA" id="ARBA00022801"/>
    </source>
</evidence>
<reference evidence="8" key="2">
    <citation type="submission" date="2024-07" db="EMBL/GenBank/DDBJ databases">
        <title>Streptomyces haneummycinica sp. nov., a new antibiotic-producing actinobacterium isolated from marine sediment.</title>
        <authorList>
            <person name="Uemura M."/>
            <person name="Hamada M."/>
            <person name="Hirano S."/>
            <person name="Kobayashi K."/>
            <person name="Ohshiro T."/>
            <person name="Kobayashi T."/>
            <person name="Terahara T."/>
        </authorList>
    </citation>
    <scope>NUCLEOTIDE SEQUENCE</scope>
    <source>
        <strain evidence="8">KM77-8</strain>
    </source>
</reference>
<evidence type="ECO:0000259" key="7">
    <source>
        <dbReference type="Pfam" id="PF00082"/>
    </source>
</evidence>
<protein>
    <recommendedName>
        <fullName evidence="7">Peptidase S8/S53 domain-containing protein</fullName>
    </recommendedName>
</protein>
<dbReference type="PANTHER" id="PTHR43399">
    <property type="entry name" value="SUBTILISIN-RELATED"/>
    <property type="match status" value="1"/>
</dbReference>
<sequence>MALRADKHGHSAFWDTFTDGGDGGQGTARLSGSPAAKKVEKVWLDGKRQASLDKSVAQTGAPTAWSAGYDGTGVKVAVLDTGVDQTHPDLAGQEIAERNFSDAEDSVDRFGHGTHVASTVAGTGAGSQGRYKGVAPGARILDGKVLDDRGGGWDSGIIAGMEWAVAEGAQVVNLSLGDTDTQGIDPLEETVNRLSAETDTLFVIAAGNEGEGGESTVGSPGSAESALTVGAVDKADKLADFSSRGPRVGDGGIKPDLTAPGVDITAAASTASGMGQVFPGNARLRHRERHVDGHSPCRGRRRHPGAAAPGLDRRADQGGAHRFRRTRPVQRVPAGHRPHRCGPGDRADRRRRAGADRLRPPEVASHR</sequence>
<dbReference type="Gene3D" id="3.40.50.200">
    <property type="entry name" value="Peptidase S8/S53 domain"/>
    <property type="match status" value="1"/>
</dbReference>
<accession>A0AAT9HUL4</accession>
<feature type="compositionally biased region" description="Basic residues" evidence="6">
    <location>
        <begin position="321"/>
        <end position="340"/>
    </location>
</feature>
<dbReference type="GO" id="GO:0004252">
    <property type="term" value="F:serine-type endopeptidase activity"/>
    <property type="evidence" value="ECO:0007669"/>
    <property type="project" value="InterPro"/>
</dbReference>
<reference evidence="8" key="1">
    <citation type="submission" date="2024-06" db="EMBL/GenBank/DDBJ databases">
        <authorList>
            <consortium name="consrtm"/>
            <person name="Uemura M."/>
            <person name="Terahara T."/>
        </authorList>
    </citation>
    <scope>NUCLEOTIDE SEQUENCE</scope>
    <source>
        <strain evidence="8">KM77-8</strain>
    </source>
</reference>
<dbReference type="PANTHER" id="PTHR43399:SF4">
    <property type="entry name" value="CELL WALL-ASSOCIATED PROTEASE"/>
    <property type="match status" value="1"/>
</dbReference>
<name>A0AAT9HUL4_9ACTN</name>
<keyword evidence="2" id="KW-0645">Protease</keyword>
<dbReference type="PROSITE" id="PS00137">
    <property type="entry name" value="SUBTILASE_HIS"/>
    <property type="match status" value="1"/>
</dbReference>
<dbReference type="PRINTS" id="PR00723">
    <property type="entry name" value="SUBTILISIN"/>
</dbReference>
<evidence type="ECO:0000256" key="5">
    <source>
        <dbReference type="PROSITE-ProRule" id="PRU01240"/>
    </source>
</evidence>
<dbReference type="PROSITE" id="PS00136">
    <property type="entry name" value="SUBTILASE_ASP"/>
    <property type="match status" value="1"/>
</dbReference>
<dbReference type="InterPro" id="IPR022398">
    <property type="entry name" value="Peptidase_S8_His-AS"/>
</dbReference>
<dbReference type="InterPro" id="IPR036852">
    <property type="entry name" value="Peptidase_S8/S53_dom_sf"/>
</dbReference>
<dbReference type="AlphaFoldDB" id="A0AAT9HUL4"/>
<dbReference type="PROSITE" id="PS51892">
    <property type="entry name" value="SUBTILASE"/>
    <property type="match status" value="1"/>
</dbReference>
<dbReference type="GO" id="GO:0006508">
    <property type="term" value="P:proteolysis"/>
    <property type="evidence" value="ECO:0007669"/>
    <property type="project" value="UniProtKB-KW"/>
</dbReference>
<comment type="caution">
    <text evidence="5">Lacks conserved residue(s) required for the propagation of feature annotation.</text>
</comment>
<keyword evidence="4" id="KW-0720">Serine protease</keyword>
<evidence type="ECO:0000256" key="4">
    <source>
        <dbReference type="ARBA" id="ARBA00022825"/>
    </source>
</evidence>
<dbReference type="InterPro" id="IPR023827">
    <property type="entry name" value="Peptidase_S8_Asp-AS"/>
</dbReference>
<evidence type="ECO:0000256" key="6">
    <source>
        <dbReference type="SAM" id="MobiDB-lite"/>
    </source>
</evidence>
<keyword evidence="3" id="KW-0378">Hydrolase</keyword>
<dbReference type="Pfam" id="PF00082">
    <property type="entry name" value="Peptidase_S8"/>
    <property type="match status" value="1"/>
</dbReference>
<dbReference type="InterPro" id="IPR051048">
    <property type="entry name" value="Peptidase_S8/S53_subtilisin"/>
</dbReference>
<proteinExistence type="inferred from homology"/>
<gene>
    <name evidence="8" type="ORF">SHKM778_75260</name>
</gene>
<dbReference type="InterPro" id="IPR015500">
    <property type="entry name" value="Peptidase_S8_subtilisin-rel"/>
</dbReference>
<organism evidence="8">
    <name type="scientific">Streptomyces haneummycinicus</name>
    <dbReference type="NCBI Taxonomy" id="3074435"/>
    <lineage>
        <taxon>Bacteria</taxon>
        <taxon>Bacillati</taxon>
        <taxon>Actinomycetota</taxon>
        <taxon>Actinomycetes</taxon>
        <taxon>Kitasatosporales</taxon>
        <taxon>Streptomycetaceae</taxon>
        <taxon>Streptomyces</taxon>
    </lineage>
</organism>
<dbReference type="InterPro" id="IPR000209">
    <property type="entry name" value="Peptidase_S8/S53_dom"/>
</dbReference>
<dbReference type="EMBL" id="AP035768">
    <property type="protein sequence ID" value="BFO21138.1"/>
    <property type="molecule type" value="Genomic_DNA"/>
</dbReference>
<evidence type="ECO:0000256" key="1">
    <source>
        <dbReference type="ARBA" id="ARBA00011073"/>
    </source>
</evidence>
<evidence type="ECO:0000256" key="2">
    <source>
        <dbReference type="ARBA" id="ARBA00022670"/>
    </source>
</evidence>
<feature type="domain" description="Peptidase S8/S53" evidence="7">
    <location>
        <begin position="71"/>
        <end position="267"/>
    </location>
</feature>
<feature type="region of interest" description="Disordered" evidence="6">
    <location>
        <begin position="273"/>
        <end position="367"/>
    </location>
</feature>
<comment type="similarity">
    <text evidence="1 5">Belongs to the peptidase S8 family.</text>
</comment>